<reference evidence="2 3" key="1">
    <citation type="journal article" date="2016" name="PLoS Pathog.">
        <title>Biosynthesis of antibiotic leucinostatins in bio-control fungus Purpureocillium lilacinum and their inhibition on phytophthora revealed by genome mining.</title>
        <authorList>
            <person name="Wang G."/>
            <person name="Liu Z."/>
            <person name="Lin R."/>
            <person name="Li E."/>
            <person name="Mao Z."/>
            <person name="Ling J."/>
            <person name="Yang Y."/>
            <person name="Yin W.B."/>
            <person name="Xie B."/>
        </authorList>
    </citation>
    <scope>NUCLEOTIDE SEQUENCE [LARGE SCALE GENOMIC DNA]</scope>
    <source>
        <strain evidence="2">170</strain>
    </source>
</reference>
<accession>A0A179FG64</accession>
<dbReference type="SUPFAM" id="SSF81383">
    <property type="entry name" value="F-box domain"/>
    <property type="match status" value="1"/>
</dbReference>
<organism evidence="2 3">
    <name type="scientific">Pochonia chlamydosporia 170</name>
    <dbReference type="NCBI Taxonomy" id="1380566"/>
    <lineage>
        <taxon>Eukaryota</taxon>
        <taxon>Fungi</taxon>
        <taxon>Dikarya</taxon>
        <taxon>Ascomycota</taxon>
        <taxon>Pezizomycotina</taxon>
        <taxon>Sordariomycetes</taxon>
        <taxon>Hypocreomycetidae</taxon>
        <taxon>Hypocreales</taxon>
        <taxon>Clavicipitaceae</taxon>
        <taxon>Pochonia</taxon>
    </lineage>
</organism>
<dbReference type="OrthoDB" id="4191831at2759"/>
<dbReference type="KEGG" id="pchm:VFPPC_05674"/>
<proteinExistence type="predicted"/>
<dbReference type="InterPro" id="IPR001810">
    <property type="entry name" value="F-box_dom"/>
</dbReference>
<dbReference type="Pfam" id="PF12937">
    <property type="entry name" value="F-box-like"/>
    <property type="match status" value="1"/>
</dbReference>
<feature type="domain" description="F-box" evidence="1">
    <location>
        <begin position="20"/>
        <end position="65"/>
    </location>
</feature>
<dbReference type="EMBL" id="LSBJ02000005">
    <property type="protein sequence ID" value="OAQ64397.1"/>
    <property type="molecule type" value="Genomic_DNA"/>
</dbReference>
<dbReference type="Proteomes" id="UP000078397">
    <property type="component" value="Unassembled WGS sequence"/>
</dbReference>
<dbReference type="GeneID" id="28848823"/>
<protein>
    <submittedName>
        <fullName evidence="2">DNA mismatch repair protein</fullName>
    </submittedName>
</protein>
<name>A0A179FG64_METCM</name>
<dbReference type="AlphaFoldDB" id="A0A179FG64"/>
<dbReference type="RefSeq" id="XP_018141711.1">
    <property type="nucleotide sequence ID" value="XM_018284829.1"/>
</dbReference>
<comment type="caution">
    <text evidence="2">The sequence shown here is derived from an EMBL/GenBank/DDBJ whole genome shotgun (WGS) entry which is preliminary data.</text>
</comment>
<dbReference type="InterPro" id="IPR036047">
    <property type="entry name" value="F-box-like_dom_sf"/>
</dbReference>
<evidence type="ECO:0000313" key="3">
    <source>
        <dbReference type="Proteomes" id="UP000078397"/>
    </source>
</evidence>
<evidence type="ECO:0000313" key="2">
    <source>
        <dbReference type="EMBL" id="OAQ64397.1"/>
    </source>
</evidence>
<dbReference type="SUPFAM" id="SSF52047">
    <property type="entry name" value="RNI-like"/>
    <property type="match status" value="1"/>
</dbReference>
<gene>
    <name evidence="2" type="ORF">VFPPC_05674</name>
</gene>
<evidence type="ECO:0000259" key="1">
    <source>
        <dbReference type="PROSITE" id="PS50181"/>
    </source>
</evidence>
<sequence>MAMATSARTRTPELRKSLQMGHLLALPPELVQGILSSLPTSDILAASLVNKRIHQAALTCLYADITITWTLDGPPPMPIMLVLRSILDRPDLGRLVRHLRLDGKGFDRSTDINRTDPMPPPLHTSVVPMRKASSVIQSTKMLAADHWIQGISSGVVDAVVALLMAMMPNLVSLYLGPNFTIRNGHTGAMLRSSICQPHQDQVGAPAFTSLQSVTVTSRTDELSHRSEDNSLDVLPFLYLPNLEYLSVSIDNSIDFVWPGGYAPRPTRIKCLELYRVRESRLKLILATLNDLEKLSWRWFYYEYLDKHVSKPIIELDVILQALQPIQHSLLELDIGALFVDCEDTIDFSPSLFTIQSSLDDLSQFHKLQNLSLPWVFVKGLSESSGMNFPTFPASLEQLTLTNGLFSQEIVEWEDGDIFLAVESWLTVKGSLMTSLRTINPPVPKDWYARDSTNEDNIQAAAKWATALSTKTGHNVTWRKSPDEIDDRGIY</sequence>
<keyword evidence="3" id="KW-1185">Reference proteome</keyword>
<dbReference type="PROSITE" id="PS50181">
    <property type="entry name" value="FBOX"/>
    <property type="match status" value="1"/>
</dbReference>